<reference evidence="1 2" key="1">
    <citation type="journal article" date="2017" name="Mol. Plant">
        <title>The Genome of Medicinal Plant Macleaya cordata Provides New Insights into Benzylisoquinoline Alkaloids Metabolism.</title>
        <authorList>
            <person name="Liu X."/>
            <person name="Liu Y."/>
            <person name="Huang P."/>
            <person name="Ma Y."/>
            <person name="Qing Z."/>
            <person name="Tang Q."/>
            <person name="Cao H."/>
            <person name="Cheng P."/>
            <person name="Zheng Y."/>
            <person name="Yuan Z."/>
            <person name="Zhou Y."/>
            <person name="Liu J."/>
            <person name="Tang Z."/>
            <person name="Zhuo Y."/>
            <person name="Zhang Y."/>
            <person name="Yu L."/>
            <person name="Huang J."/>
            <person name="Yang P."/>
            <person name="Peng Q."/>
            <person name="Zhang J."/>
            <person name="Jiang W."/>
            <person name="Zhang Z."/>
            <person name="Lin K."/>
            <person name="Ro D.K."/>
            <person name="Chen X."/>
            <person name="Xiong X."/>
            <person name="Shang Y."/>
            <person name="Huang S."/>
            <person name="Zeng J."/>
        </authorList>
    </citation>
    <scope>NUCLEOTIDE SEQUENCE [LARGE SCALE GENOMIC DNA]</scope>
    <source>
        <strain evidence="2">cv. BLH2017</strain>
        <tissue evidence="1">Root</tissue>
    </source>
</reference>
<protein>
    <submittedName>
        <fullName evidence="1">Uncharacterized protein</fullName>
    </submittedName>
</protein>
<evidence type="ECO:0000313" key="1">
    <source>
        <dbReference type="EMBL" id="OVA12036.1"/>
    </source>
</evidence>
<sequence length="155" mass="18527">MANARWVPRNMLDTFRTHPKYKPKDIRAEVMFKMKVKISYWTAWHARWICLEKIMGNYEESYKLLPELCTQVLSSNPGSTATISTYPHNNYFRDVQECLIEAVKKVFTEELMVNHFHRNYFRHLYKNFKKVHPGLNLEKITWAAANLYTKPELKP</sequence>
<proteinExistence type="predicted"/>
<gene>
    <name evidence="1" type="ORF">BVC80_1481g31</name>
</gene>
<dbReference type="InParanoid" id="A0A200QNI9"/>
<comment type="caution">
    <text evidence="1">The sequence shown here is derived from an EMBL/GenBank/DDBJ whole genome shotgun (WGS) entry which is preliminary data.</text>
</comment>
<evidence type="ECO:0000313" key="2">
    <source>
        <dbReference type="Proteomes" id="UP000195402"/>
    </source>
</evidence>
<dbReference type="PANTHER" id="PTHR31973">
    <property type="entry name" value="POLYPROTEIN, PUTATIVE-RELATED"/>
    <property type="match status" value="1"/>
</dbReference>
<accession>A0A200QNI9</accession>
<keyword evidence="2" id="KW-1185">Reference proteome</keyword>
<dbReference type="OrthoDB" id="1923067at2759"/>
<dbReference type="EMBL" id="MVGT01001430">
    <property type="protein sequence ID" value="OVA12036.1"/>
    <property type="molecule type" value="Genomic_DNA"/>
</dbReference>
<dbReference type="AlphaFoldDB" id="A0A200QNI9"/>
<dbReference type="PANTHER" id="PTHR31973:SF187">
    <property type="entry name" value="MUTATOR TRANSPOSASE MUDRA PROTEIN"/>
    <property type="match status" value="1"/>
</dbReference>
<organism evidence="1 2">
    <name type="scientific">Macleaya cordata</name>
    <name type="common">Five-seeded plume-poppy</name>
    <name type="synonym">Bocconia cordata</name>
    <dbReference type="NCBI Taxonomy" id="56857"/>
    <lineage>
        <taxon>Eukaryota</taxon>
        <taxon>Viridiplantae</taxon>
        <taxon>Streptophyta</taxon>
        <taxon>Embryophyta</taxon>
        <taxon>Tracheophyta</taxon>
        <taxon>Spermatophyta</taxon>
        <taxon>Magnoliopsida</taxon>
        <taxon>Ranunculales</taxon>
        <taxon>Papaveraceae</taxon>
        <taxon>Papaveroideae</taxon>
        <taxon>Macleaya</taxon>
    </lineage>
</organism>
<name>A0A200QNI9_MACCD</name>
<dbReference type="Proteomes" id="UP000195402">
    <property type="component" value="Unassembled WGS sequence"/>
</dbReference>